<proteinExistence type="predicted"/>
<name>A0A6J5MMR2_9CAUD</name>
<accession>A0A6J5MMR2</accession>
<sequence>MEIIKLLTQVMEEAGAVRKTERNTHQNFNFRGIDSVVNAVSPALRKHGVVVVPTLNECIYETVTVGQNRTQMGHVRVNVTYTFFAPDGSTVASTVSAESMDSGDKATAKAMSVAFRTALLQTLCLPTDDADPDTFTYERTTVKDVVAKHVASQPAPKASTKPVATLGSKALPVPERIAPTAATKPTGQKNNSARGTATDNQIKMMATVAKQIEADDSLLHDLAGTKRLEEMSSAEASALITKLLAVKQGNAILSYDTNGKAVVDIGEAH</sequence>
<dbReference type="InterPro" id="IPR007499">
    <property type="entry name" value="ERF_bacteria_virus"/>
</dbReference>
<organism evidence="1">
    <name type="scientific">uncultured Caudovirales phage</name>
    <dbReference type="NCBI Taxonomy" id="2100421"/>
    <lineage>
        <taxon>Viruses</taxon>
        <taxon>Duplodnaviria</taxon>
        <taxon>Heunggongvirae</taxon>
        <taxon>Uroviricota</taxon>
        <taxon>Caudoviricetes</taxon>
        <taxon>Peduoviridae</taxon>
        <taxon>Maltschvirus</taxon>
        <taxon>Maltschvirus maltsch</taxon>
    </lineage>
</organism>
<protein>
    <submittedName>
        <fullName evidence="1">Essential recombination function protein</fullName>
    </submittedName>
</protein>
<reference evidence="1" key="1">
    <citation type="submission" date="2020-04" db="EMBL/GenBank/DDBJ databases">
        <authorList>
            <person name="Chiriac C."/>
            <person name="Salcher M."/>
            <person name="Ghai R."/>
            <person name="Kavagutti S V."/>
        </authorList>
    </citation>
    <scope>NUCLEOTIDE SEQUENCE</scope>
</reference>
<dbReference type="Pfam" id="PF04404">
    <property type="entry name" value="ERF"/>
    <property type="match status" value="1"/>
</dbReference>
<gene>
    <name evidence="1" type="ORF">UFOVP519_38</name>
</gene>
<dbReference type="EMBL" id="LR796492">
    <property type="protein sequence ID" value="CAB4147642.1"/>
    <property type="molecule type" value="Genomic_DNA"/>
</dbReference>
<evidence type="ECO:0000313" key="1">
    <source>
        <dbReference type="EMBL" id="CAB4147642.1"/>
    </source>
</evidence>